<dbReference type="InterPro" id="IPR017972">
    <property type="entry name" value="Cyt_P450_CS"/>
</dbReference>
<dbReference type="PRINTS" id="PR00385">
    <property type="entry name" value="P450"/>
</dbReference>
<keyword evidence="2 3" id="KW-0479">Metal-binding</keyword>
<proteinExistence type="inferred from homology"/>
<reference evidence="5" key="1">
    <citation type="submission" date="2013-05" db="EMBL/GenBank/DDBJ databases">
        <title>Cloning and Functional Characterization of PuCHY1 (CYP97B29) from Porphyra umbilicalis as the First Cytochrome P450-Type Carotene Hydroxylase in Red Algae.</title>
        <authorList>
            <person name="Yang L.-E."/>
            <person name="Huang X.-Q."/>
            <person name="Hang Y."/>
            <person name="Deng Y.-Y."/>
            <person name="Li P.-F."/>
            <person name="Lu S."/>
        </authorList>
    </citation>
    <scope>NUCLEOTIDE SEQUENCE</scope>
</reference>
<dbReference type="Gene3D" id="1.10.630.10">
    <property type="entry name" value="Cytochrome P450"/>
    <property type="match status" value="1"/>
</dbReference>
<evidence type="ECO:0000313" key="6">
    <source>
        <dbReference type="EMBL" id="OSX78335.1"/>
    </source>
</evidence>
<dbReference type="EMBL" id="KF018571">
    <property type="protein sequence ID" value="AHA51695.1"/>
    <property type="molecule type" value="Genomic_DNA"/>
</dbReference>
<dbReference type="PANTHER" id="PTHR24291">
    <property type="entry name" value="CYTOCHROME P450 FAMILY 4"/>
    <property type="match status" value="1"/>
</dbReference>
<dbReference type="PROSITE" id="PS00086">
    <property type="entry name" value="CYTOCHROME_P450"/>
    <property type="match status" value="1"/>
</dbReference>
<dbReference type="SUPFAM" id="SSF48264">
    <property type="entry name" value="Cytochrome P450"/>
    <property type="match status" value="1"/>
</dbReference>
<evidence type="ECO:0000256" key="1">
    <source>
        <dbReference type="ARBA" id="ARBA00010617"/>
    </source>
</evidence>
<dbReference type="CDD" id="cd11046">
    <property type="entry name" value="CYP97"/>
    <property type="match status" value="1"/>
</dbReference>
<feature type="region of interest" description="Disordered" evidence="4">
    <location>
        <begin position="53"/>
        <end position="74"/>
    </location>
</feature>
<gene>
    <name evidence="5" type="primary">CHY1</name>
    <name evidence="6" type="ORF">BU14_0111s0004</name>
</gene>
<keyword evidence="3" id="KW-0503">Monooxygenase</keyword>
<dbReference type="InterPro" id="IPR036396">
    <property type="entry name" value="Cyt_P450_sf"/>
</dbReference>
<dbReference type="GO" id="GO:0020037">
    <property type="term" value="F:heme binding"/>
    <property type="evidence" value="ECO:0007669"/>
    <property type="project" value="InterPro"/>
</dbReference>
<reference evidence="6 7" key="2">
    <citation type="submission" date="2017-03" db="EMBL/GenBank/DDBJ databases">
        <title>WGS assembly of Porphyra umbilicalis.</title>
        <authorList>
            <person name="Brawley S.H."/>
            <person name="Blouin N.A."/>
            <person name="Ficko-Blean E."/>
            <person name="Wheeler G.L."/>
            <person name="Lohr M."/>
            <person name="Goodson H.V."/>
            <person name="Jenkins J.W."/>
            <person name="Blaby-Haas C.E."/>
            <person name="Helliwell K.E."/>
            <person name="Chan C."/>
            <person name="Marriage T."/>
            <person name="Bhattacharya D."/>
            <person name="Klein A.S."/>
            <person name="Badis Y."/>
            <person name="Brodie J."/>
            <person name="Cao Y."/>
            <person name="Collen J."/>
            <person name="Dittami S.M."/>
            <person name="Gachon C.M."/>
            <person name="Green B.R."/>
            <person name="Karpowicz S."/>
            <person name="Kim J.W."/>
            <person name="Kudahl U."/>
            <person name="Lin S."/>
            <person name="Michel G."/>
            <person name="Mittag M."/>
            <person name="Olson B.J."/>
            <person name="Pangilinan J."/>
            <person name="Peng Y."/>
            <person name="Qiu H."/>
            <person name="Shu S."/>
            <person name="Singer J.T."/>
            <person name="Smith A.G."/>
            <person name="Sprecher B.N."/>
            <person name="Wagner V."/>
            <person name="Wang W."/>
            <person name="Wang Z.-Y."/>
            <person name="Yan J."/>
            <person name="Yarish C."/>
            <person name="Zoeuner-Riek S."/>
            <person name="Zhuang Y."/>
            <person name="Zou Y."/>
            <person name="Lindquist E.A."/>
            <person name="Grimwood J."/>
            <person name="Barry K."/>
            <person name="Rokhsar D.S."/>
            <person name="Schmutz J."/>
            <person name="Stiller J.W."/>
            <person name="Grossman A.R."/>
            <person name="Prochnik S.E."/>
        </authorList>
    </citation>
    <scope>NUCLEOTIDE SEQUENCE [LARGE SCALE GENOMIC DNA]</scope>
    <source>
        <strain evidence="6">4086291</strain>
    </source>
</reference>
<dbReference type="PRINTS" id="PR00463">
    <property type="entry name" value="EP450I"/>
</dbReference>
<keyword evidence="3" id="KW-0560">Oxidoreductase</keyword>
<dbReference type="OrthoDB" id="2843at2759"/>
<evidence type="ECO:0000313" key="7">
    <source>
        <dbReference type="Proteomes" id="UP000218209"/>
    </source>
</evidence>
<comment type="similarity">
    <text evidence="1 3">Belongs to the cytochrome P450 family.</text>
</comment>
<dbReference type="GO" id="GO:0016705">
    <property type="term" value="F:oxidoreductase activity, acting on paired donors, with incorporation or reduction of molecular oxygen"/>
    <property type="evidence" value="ECO:0007669"/>
    <property type="project" value="InterPro"/>
</dbReference>
<dbReference type="InterPro" id="IPR002401">
    <property type="entry name" value="Cyt_P450_E_grp-I"/>
</dbReference>
<keyword evidence="7" id="KW-1185">Reference proteome</keyword>
<dbReference type="EMBL" id="KV918814">
    <property type="protein sequence ID" value="OSX78335.1"/>
    <property type="molecule type" value="Genomic_DNA"/>
</dbReference>
<accession>A0A059SS42</accession>
<sequence length="658" mass="73402">MAPAAFVPAPVRVPASTGRGSLGHVAATQGRRPLFFGEGVLASSHGSARVVGAPQMVAPPPRRREPSSRDTVPIDDVAAGERERLEANLSGGVVPGADSPPPPEEEEMAEYDSRRFSEANPPPPLSMKDSMDLWIENILVLYGDKEPRDTVPVAEGDVSDLMGGPFFLALHRCFKQYGPIYKLAFGPKVFIVVNDPVVCRHILRERSILYDKGVLSEILEPIMGKGLIPADYETWKTRRRAIVPGFHSAWLEFMTGMFGYCTDGLSEKLDGLIAAGEGTAPVVEMETEYSSLALDIIGKAVFNYDFKSTQTESPVIKAVYRTLREAEYRSTFLFPYWKFEPLNWIVPRQRQFRRDMKLVNNTLRKLINEAQHGKQSTELDDLKRRDYENVSDPSMLRFLVDLRGESTTNQQLRDDLMTMLIAGHETTAAVLTWATYELVQRPDIYARVRAEVDAVMGDRQSPPTFQDVKSLNLTRRVLAESLRMYPEPPLLIRRLLADDTLPGGEIGKPTNLKRGTDVFICVYSMHRSPALWEEPDVFNPDRWLKPFSNPGVEGWSGYNPPDPNRASLYPNEVNADFAFLPFGGGSRKCVGDQFAMLESTVAFATLVRRFDFSLGCAPSEVGVDTGATIHTKGGMPIRVRKRGEWDELNEASAKLAQQ</sequence>
<keyword evidence="2 3" id="KW-0349">Heme</keyword>
<dbReference type="InterPro" id="IPR050196">
    <property type="entry name" value="Cytochrome_P450_Monoox"/>
</dbReference>
<dbReference type="PANTHER" id="PTHR24291:SF183">
    <property type="entry name" value="CYTOCHROME P450 97B3, CHLOROPLASTIC"/>
    <property type="match status" value="1"/>
</dbReference>
<dbReference type="Proteomes" id="UP000218209">
    <property type="component" value="Unassembled WGS sequence"/>
</dbReference>
<dbReference type="SMR" id="A0A059SS42"/>
<dbReference type="Pfam" id="PF00067">
    <property type="entry name" value="p450"/>
    <property type="match status" value="1"/>
</dbReference>
<dbReference type="GO" id="GO:0005506">
    <property type="term" value="F:iron ion binding"/>
    <property type="evidence" value="ECO:0007669"/>
    <property type="project" value="InterPro"/>
</dbReference>
<feature type="binding site" description="axial binding residue" evidence="2">
    <location>
        <position position="589"/>
    </location>
    <ligand>
        <name>heme</name>
        <dbReference type="ChEBI" id="CHEBI:30413"/>
    </ligand>
    <ligandPart>
        <name>Fe</name>
        <dbReference type="ChEBI" id="CHEBI:18248"/>
    </ligandPart>
</feature>
<organism evidence="5">
    <name type="scientific">Porphyra umbilicalis</name>
    <name type="common">Purple laver</name>
    <name type="synonym">Red alga</name>
    <dbReference type="NCBI Taxonomy" id="2786"/>
    <lineage>
        <taxon>Eukaryota</taxon>
        <taxon>Rhodophyta</taxon>
        <taxon>Bangiophyceae</taxon>
        <taxon>Bangiales</taxon>
        <taxon>Bangiaceae</taxon>
        <taxon>Porphyra</taxon>
    </lineage>
</organism>
<dbReference type="InterPro" id="IPR001128">
    <property type="entry name" value="Cyt_P450"/>
</dbReference>
<evidence type="ECO:0000256" key="2">
    <source>
        <dbReference type="PIRSR" id="PIRSR602401-1"/>
    </source>
</evidence>
<comment type="cofactor">
    <cofactor evidence="2">
        <name>heme</name>
        <dbReference type="ChEBI" id="CHEBI:30413"/>
    </cofactor>
</comment>
<evidence type="ECO:0000313" key="5">
    <source>
        <dbReference type="EMBL" id="AHA51695.1"/>
    </source>
</evidence>
<feature type="region of interest" description="Disordered" evidence="4">
    <location>
        <begin position="86"/>
        <end position="124"/>
    </location>
</feature>
<evidence type="ECO:0000256" key="3">
    <source>
        <dbReference type="RuleBase" id="RU000461"/>
    </source>
</evidence>
<name>A0A059SS42_PORUM</name>
<evidence type="ECO:0000256" key="4">
    <source>
        <dbReference type="SAM" id="MobiDB-lite"/>
    </source>
</evidence>
<dbReference type="GO" id="GO:0004497">
    <property type="term" value="F:monooxygenase activity"/>
    <property type="evidence" value="ECO:0007669"/>
    <property type="project" value="UniProtKB-KW"/>
</dbReference>
<keyword evidence="2 3" id="KW-0408">Iron</keyword>
<dbReference type="AlphaFoldDB" id="A0A059SS42"/>
<protein>
    <submittedName>
        <fullName evidence="5">p450-type beta-carotene hydroxylase CYP97B29</fullName>
    </submittedName>
</protein>